<dbReference type="InterPro" id="IPR045279">
    <property type="entry name" value="ARR-like"/>
</dbReference>
<dbReference type="CDD" id="cd17582">
    <property type="entry name" value="psREC_PRR"/>
    <property type="match status" value="1"/>
</dbReference>
<evidence type="ECO:0000256" key="2">
    <source>
        <dbReference type="ARBA" id="ARBA00010330"/>
    </source>
</evidence>
<proteinExistence type="inferred from homology"/>
<dbReference type="Proteomes" id="UP000275267">
    <property type="component" value="Unassembled WGS sequence"/>
</dbReference>
<evidence type="ECO:0000256" key="5">
    <source>
        <dbReference type="ARBA" id="ARBA00023108"/>
    </source>
</evidence>
<feature type="domain" description="Response regulatory" evidence="10">
    <location>
        <begin position="78"/>
        <end position="196"/>
    </location>
</feature>
<keyword evidence="3" id="KW-0902">Two-component regulatory system</keyword>
<reference evidence="12" key="1">
    <citation type="journal article" date="2019" name="Nat. Commun.">
        <title>The genome of broomcorn millet.</title>
        <authorList>
            <person name="Zou C."/>
            <person name="Miki D."/>
            <person name="Li D."/>
            <person name="Tang Q."/>
            <person name="Xiao L."/>
            <person name="Rajput S."/>
            <person name="Deng P."/>
            <person name="Jia W."/>
            <person name="Huang R."/>
            <person name="Zhang M."/>
            <person name="Sun Y."/>
            <person name="Hu J."/>
            <person name="Fu X."/>
            <person name="Schnable P.S."/>
            <person name="Li F."/>
            <person name="Zhang H."/>
            <person name="Feng B."/>
            <person name="Zhu X."/>
            <person name="Liu R."/>
            <person name="Schnable J.C."/>
            <person name="Zhu J.-K."/>
            <person name="Zhang H."/>
        </authorList>
    </citation>
    <scope>NUCLEOTIDE SEQUENCE [LARGE SCALE GENOMIC DNA]</scope>
</reference>
<dbReference type="GO" id="GO:0009736">
    <property type="term" value="P:cytokinin-activated signaling pathway"/>
    <property type="evidence" value="ECO:0007669"/>
    <property type="project" value="InterPro"/>
</dbReference>
<dbReference type="SUPFAM" id="SSF52172">
    <property type="entry name" value="CheY-like"/>
    <property type="match status" value="1"/>
</dbReference>
<evidence type="ECO:0000313" key="12">
    <source>
        <dbReference type="Proteomes" id="UP000275267"/>
    </source>
</evidence>
<comment type="caution">
    <text evidence="11">The sequence shown here is derived from an EMBL/GenBank/DDBJ whole genome shotgun (WGS) entry which is preliminary data.</text>
</comment>
<feature type="compositionally biased region" description="Low complexity" evidence="9">
    <location>
        <begin position="201"/>
        <end position="210"/>
    </location>
</feature>
<evidence type="ECO:0000256" key="3">
    <source>
        <dbReference type="ARBA" id="ARBA00023012"/>
    </source>
</evidence>
<evidence type="ECO:0000313" key="11">
    <source>
        <dbReference type="EMBL" id="RLN33098.1"/>
    </source>
</evidence>
<keyword evidence="5" id="KW-0090">Biological rhythms</keyword>
<accession>A0A3L6T6K2</accession>
<name>A0A3L6T6K2_PANMI</name>
<dbReference type="PROSITE" id="PS50110">
    <property type="entry name" value="RESPONSE_REGULATORY"/>
    <property type="match status" value="1"/>
</dbReference>
<feature type="region of interest" description="Disordered" evidence="9">
    <location>
        <begin position="201"/>
        <end position="258"/>
    </location>
</feature>
<evidence type="ECO:0000256" key="7">
    <source>
        <dbReference type="ARBA" id="ARBA00023242"/>
    </source>
</evidence>
<dbReference type="InterPro" id="IPR011006">
    <property type="entry name" value="CheY-like_superfamily"/>
</dbReference>
<dbReference type="Pfam" id="PF00072">
    <property type="entry name" value="Response_reg"/>
    <property type="match status" value="1"/>
</dbReference>
<dbReference type="STRING" id="4540.A0A3L6T6K2"/>
<comment type="caution">
    <text evidence="8">Lacks conserved residue(s) required for the propagation of feature annotation.</text>
</comment>
<keyword evidence="4" id="KW-0805">Transcription regulation</keyword>
<evidence type="ECO:0000256" key="9">
    <source>
        <dbReference type="SAM" id="MobiDB-lite"/>
    </source>
</evidence>
<dbReference type="SMART" id="SM00448">
    <property type="entry name" value="REC"/>
    <property type="match status" value="1"/>
</dbReference>
<comment type="subcellular location">
    <subcellularLocation>
        <location evidence="1">Nucleus</location>
    </subcellularLocation>
</comment>
<gene>
    <name evidence="11" type="ORF">C2845_PM03G25080</name>
</gene>
<evidence type="ECO:0000256" key="6">
    <source>
        <dbReference type="ARBA" id="ARBA00023163"/>
    </source>
</evidence>
<dbReference type="PANTHER" id="PTHR43874">
    <property type="entry name" value="TWO-COMPONENT RESPONSE REGULATOR"/>
    <property type="match status" value="1"/>
</dbReference>
<feature type="compositionally biased region" description="Polar residues" evidence="9">
    <location>
        <begin position="51"/>
        <end position="60"/>
    </location>
</feature>
<dbReference type="AlphaFoldDB" id="A0A3L6T6K2"/>
<dbReference type="GO" id="GO:0000160">
    <property type="term" value="P:phosphorelay signal transduction system"/>
    <property type="evidence" value="ECO:0007669"/>
    <property type="project" value="UniProtKB-KW"/>
</dbReference>
<dbReference type="PANTHER" id="PTHR43874:SF64">
    <property type="entry name" value="TWO-COMPONENT RESPONSE REGULATOR-LIKE PRR37"/>
    <property type="match status" value="1"/>
</dbReference>
<sequence length="258" mass="27582">MGGARQQSPGRVLGDGAVGGVAAGGYGEDDLSFRRSSDPDGLLSGGPTAGPQLQGSDMENHQQPAACWERFLQKKTIKVLLVESDDSTRQVVSALLRHCMYEVIPAKSGQQAWSYLENMQNNIDLVLAEVFMPGVSGLSLLSRIMSHNICKNIPVIMMSSNDAMGTVFKCLSKGAVDFLVKPIRKNELKNLWQHVWRRCHSSSGSGSESGIQTQKCAKSKSGDESNNNSGSNEDDGDDDASMGLNARDGSDNGSGTQV</sequence>
<evidence type="ECO:0000259" key="10">
    <source>
        <dbReference type="PROSITE" id="PS50110"/>
    </source>
</evidence>
<dbReference type="Gene3D" id="3.40.50.2300">
    <property type="match status" value="1"/>
</dbReference>
<dbReference type="EMBL" id="PQIB02000002">
    <property type="protein sequence ID" value="RLN33098.1"/>
    <property type="molecule type" value="Genomic_DNA"/>
</dbReference>
<dbReference type="OrthoDB" id="60033at2759"/>
<keyword evidence="6" id="KW-0804">Transcription</keyword>
<evidence type="ECO:0000256" key="4">
    <source>
        <dbReference type="ARBA" id="ARBA00023015"/>
    </source>
</evidence>
<dbReference type="InterPro" id="IPR001789">
    <property type="entry name" value="Sig_transdc_resp-reg_receiver"/>
</dbReference>
<evidence type="ECO:0000256" key="8">
    <source>
        <dbReference type="PROSITE-ProRule" id="PRU00169"/>
    </source>
</evidence>
<dbReference type="FunFam" id="3.40.50.2300:FF:000214">
    <property type="entry name" value="Two-component response regulator-like PRR37"/>
    <property type="match status" value="1"/>
</dbReference>
<feature type="region of interest" description="Disordered" evidence="9">
    <location>
        <begin position="28"/>
        <end position="60"/>
    </location>
</feature>
<evidence type="ECO:0000256" key="1">
    <source>
        <dbReference type="ARBA" id="ARBA00004123"/>
    </source>
</evidence>
<keyword evidence="12" id="KW-1185">Reference proteome</keyword>
<dbReference type="GO" id="GO:0005634">
    <property type="term" value="C:nucleus"/>
    <property type="evidence" value="ECO:0007669"/>
    <property type="project" value="UniProtKB-SubCell"/>
</dbReference>
<protein>
    <submittedName>
        <fullName evidence="11">Two-component response regulator-like PRR37 isoform X2</fullName>
    </submittedName>
</protein>
<keyword evidence="7" id="KW-0539">Nucleus</keyword>
<organism evidence="11 12">
    <name type="scientific">Panicum miliaceum</name>
    <name type="common">Proso millet</name>
    <name type="synonym">Broomcorn millet</name>
    <dbReference type="NCBI Taxonomy" id="4540"/>
    <lineage>
        <taxon>Eukaryota</taxon>
        <taxon>Viridiplantae</taxon>
        <taxon>Streptophyta</taxon>
        <taxon>Embryophyta</taxon>
        <taxon>Tracheophyta</taxon>
        <taxon>Spermatophyta</taxon>
        <taxon>Magnoliopsida</taxon>
        <taxon>Liliopsida</taxon>
        <taxon>Poales</taxon>
        <taxon>Poaceae</taxon>
        <taxon>PACMAD clade</taxon>
        <taxon>Panicoideae</taxon>
        <taxon>Panicodae</taxon>
        <taxon>Paniceae</taxon>
        <taxon>Panicinae</taxon>
        <taxon>Panicum</taxon>
        <taxon>Panicum sect. Panicum</taxon>
    </lineage>
</organism>
<dbReference type="GO" id="GO:0048511">
    <property type="term" value="P:rhythmic process"/>
    <property type="evidence" value="ECO:0007669"/>
    <property type="project" value="UniProtKB-KW"/>
</dbReference>
<comment type="similarity">
    <text evidence="2">Belongs to the ARR-like family.</text>
</comment>